<dbReference type="PANTHER" id="PTHR43687">
    <property type="entry name" value="ADENYLYLSULFATE REDUCTASE, BETA SUBUNIT"/>
    <property type="match status" value="1"/>
</dbReference>
<evidence type="ECO:0000256" key="2">
    <source>
        <dbReference type="ARBA" id="ARBA00022723"/>
    </source>
</evidence>
<dbReference type="Gene3D" id="3.30.70.20">
    <property type="match status" value="1"/>
</dbReference>
<comment type="caution">
    <text evidence="7">The sequence shown here is derived from an EMBL/GenBank/DDBJ whole genome shotgun (WGS) entry which is preliminary data.</text>
</comment>
<name>A0A8J7U8Y8_9BACT</name>
<feature type="region of interest" description="Disordered" evidence="5">
    <location>
        <begin position="287"/>
        <end position="307"/>
    </location>
</feature>
<dbReference type="GO" id="GO:0046872">
    <property type="term" value="F:metal ion binding"/>
    <property type="evidence" value="ECO:0007669"/>
    <property type="project" value="UniProtKB-KW"/>
</dbReference>
<keyword evidence="8" id="KW-1185">Reference proteome</keyword>
<evidence type="ECO:0000259" key="6">
    <source>
        <dbReference type="PROSITE" id="PS51379"/>
    </source>
</evidence>
<sequence length="307" mass="34641">MNVTETPESASAEKQDTTIVFCHCAYTKILPQKVKDGVLAGLKQSQVAVEEVEDLCRMSAEKDPRLKALADKKSLKIAACYPRAVKWLFHAAENPLDEENHEVLNMREDSAEAVCEAIVGEPVTLPEESPEVVAEKSQPWKPWFPVIDFDRCTNCMQCLSFCLFDVYGVSDDKQIQVKNPTKCKTDCPACSRVCPEAAILFPKYRAAPINGAPVQEADLEREKMKVDISSLLGGDIYSMLRDRSTRARSRFSKERDEERALKERKRCLKKLQETLDIPQELMEQLPSAEQIQNRFEKASEQPPTAEA</sequence>
<dbReference type="GO" id="GO:0051539">
    <property type="term" value="F:4 iron, 4 sulfur cluster binding"/>
    <property type="evidence" value="ECO:0007669"/>
    <property type="project" value="UniProtKB-KW"/>
</dbReference>
<evidence type="ECO:0000256" key="3">
    <source>
        <dbReference type="ARBA" id="ARBA00023004"/>
    </source>
</evidence>
<keyword evidence="1" id="KW-0004">4Fe-4S</keyword>
<accession>A0A8J7U8Y8</accession>
<reference evidence="7" key="1">
    <citation type="submission" date="2021-03" db="EMBL/GenBank/DDBJ databases">
        <authorList>
            <person name="Wang G."/>
        </authorList>
    </citation>
    <scope>NUCLEOTIDE SEQUENCE</scope>
    <source>
        <strain evidence="7">KCTC 12899</strain>
    </source>
</reference>
<evidence type="ECO:0000313" key="8">
    <source>
        <dbReference type="Proteomes" id="UP000664417"/>
    </source>
</evidence>
<dbReference type="EMBL" id="JAFREP010000049">
    <property type="protein sequence ID" value="MBO1323091.1"/>
    <property type="molecule type" value="Genomic_DNA"/>
</dbReference>
<feature type="domain" description="4Fe-4S ferredoxin-type" evidence="6">
    <location>
        <begin position="173"/>
        <end position="204"/>
    </location>
</feature>
<keyword evidence="3" id="KW-0408">Iron</keyword>
<evidence type="ECO:0000313" key="7">
    <source>
        <dbReference type="EMBL" id="MBO1323091.1"/>
    </source>
</evidence>
<feature type="domain" description="4Fe-4S ferredoxin-type" evidence="6">
    <location>
        <begin position="143"/>
        <end position="172"/>
    </location>
</feature>
<dbReference type="AlphaFoldDB" id="A0A8J7U8Y8"/>
<dbReference type="InterPro" id="IPR017896">
    <property type="entry name" value="4Fe4S_Fe-S-bd"/>
</dbReference>
<dbReference type="RefSeq" id="WP_207863063.1">
    <property type="nucleotide sequence ID" value="NZ_JAFREP010000049.1"/>
</dbReference>
<keyword evidence="2" id="KW-0479">Metal-binding</keyword>
<evidence type="ECO:0000256" key="1">
    <source>
        <dbReference type="ARBA" id="ARBA00022485"/>
    </source>
</evidence>
<dbReference type="PANTHER" id="PTHR43687:SF1">
    <property type="entry name" value="FERREDOXIN III"/>
    <property type="match status" value="1"/>
</dbReference>
<keyword evidence="4" id="KW-0411">Iron-sulfur</keyword>
<dbReference type="PROSITE" id="PS51379">
    <property type="entry name" value="4FE4S_FER_2"/>
    <property type="match status" value="2"/>
</dbReference>
<proteinExistence type="predicted"/>
<gene>
    <name evidence="7" type="ORF">J3U88_31800</name>
</gene>
<dbReference type="Pfam" id="PF13237">
    <property type="entry name" value="Fer4_10"/>
    <property type="match status" value="1"/>
</dbReference>
<organism evidence="7 8">
    <name type="scientific">Acanthopleuribacter pedis</name>
    <dbReference type="NCBI Taxonomy" id="442870"/>
    <lineage>
        <taxon>Bacteria</taxon>
        <taxon>Pseudomonadati</taxon>
        <taxon>Acidobacteriota</taxon>
        <taxon>Holophagae</taxon>
        <taxon>Acanthopleuribacterales</taxon>
        <taxon>Acanthopleuribacteraceae</taxon>
        <taxon>Acanthopleuribacter</taxon>
    </lineage>
</organism>
<protein>
    <submittedName>
        <fullName evidence="7">Ferredoxin family protein</fullName>
    </submittedName>
</protein>
<evidence type="ECO:0000256" key="4">
    <source>
        <dbReference type="ARBA" id="ARBA00023014"/>
    </source>
</evidence>
<dbReference type="Proteomes" id="UP000664417">
    <property type="component" value="Unassembled WGS sequence"/>
</dbReference>
<evidence type="ECO:0000256" key="5">
    <source>
        <dbReference type="SAM" id="MobiDB-lite"/>
    </source>
</evidence>
<dbReference type="InterPro" id="IPR050572">
    <property type="entry name" value="Fe-S_Ferredoxin"/>
</dbReference>
<dbReference type="SUPFAM" id="SSF54862">
    <property type="entry name" value="4Fe-4S ferredoxins"/>
    <property type="match status" value="1"/>
</dbReference>